<evidence type="ECO:0000259" key="1">
    <source>
        <dbReference type="PROSITE" id="PS51831"/>
    </source>
</evidence>
<dbReference type="InterPro" id="IPR006675">
    <property type="entry name" value="HDIG_dom"/>
</dbReference>
<dbReference type="EC" id="3.1.4.-" evidence="3"/>
<name>A0ABW2F9Q8_9BACL</name>
<dbReference type="PANTHER" id="PTHR43155:SF2">
    <property type="entry name" value="CYCLIC DI-GMP PHOSPHODIESTERASE PA4108"/>
    <property type="match status" value="1"/>
</dbReference>
<dbReference type="SMART" id="SM00471">
    <property type="entry name" value="HDc"/>
    <property type="match status" value="1"/>
</dbReference>
<accession>A0ABW2F9Q8</accession>
<gene>
    <name evidence="3" type="ORF">ACFQMJ_15660</name>
</gene>
<dbReference type="Proteomes" id="UP001596378">
    <property type="component" value="Unassembled WGS sequence"/>
</dbReference>
<evidence type="ECO:0000313" key="3">
    <source>
        <dbReference type="EMBL" id="MFC7149962.1"/>
    </source>
</evidence>
<dbReference type="InterPro" id="IPR006674">
    <property type="entry name" value="HD_domain"/>
</dbReference>
<dbReference type="PROSITE" id="PS51831">
    <property type="entry name" value="HD"/>
    <property type="match status" value="1"/>
</dbReference>
<proteinExistence type="predicted"/>
<dbReference type="InterPro" id="IPR037522">
    <property type="entry name" value="HD_GYP_dom"/>
</dbReference>
<dbReference type="RefSeq" id="WP_378107355.1">
    <property type="nucleotide sequence ID" value="NZ_JBHSUP010000026.1"/>
</dbReference>
<dbReference type="PANTHER" id="PTHR43155">
    <property type="entry name" value="CYCLIC DI-GMP PHOSPHODIESTERASE PA4108-RELATED"/>
    <property type="match status" value="1"/>
</dbReference>
<feature type="domain" description="HD" evidence="1">
    <location>
        <begin position="113"/>
        <end position="236"/>
    </location>
</feature>
<dbReference type="GO" id="GO:0016787">
    <property type="term" value="F:hydrolase activity"/>
    <property type="evidence" value="ECO:0007669"/>
    <property type="project" value="UniProtKB-KW"/>
</dbReference>
<evidence type="ECO:0000313" key="4">
    <source>
        <dbReference type="Proteomes" id="UP001596378"/>
    </source>
</evidence>
<dbReference type="NCBIfam" id="TIGR00277">
    <property type="entry name" value="HDIG"/>
    <property type="match status" value="1"/>
</dbReference>
<dbReference type="InterPro" id="IPR003607">
    <property type="entry name" value="HD/PDEase_dom"/>
</dbReference>
<reference evidence="4" key="1">
    <citation type="journal article" date="2019" name="Int. J. Syst. Evol. Microbiol.">
        <title>The Global Catalogue of Microorganisms (GCM) 10K type strain sequencing project: providing services to taxonomists for standard genome sequencing and annotation.</title>
        <authorList>
            <consortium name="The Broad Institute Genomics Platform"/>
            <consortium name="The Broad Institute Genome Sequencing Center for Infectious Disease"/>
            <person name="Wu L."/>
            <person name="Ma J."/>
        </authorList>
    </citation>
    <scope>NUCLEOTIDE SEQUENCE [LARGE SCALE GENOMIC DNA]</scope>
    <source>
        <strain evidence="4">KCTC 12907</strain>
    </source>
</reference>
<dbReference type="SUPFAM" id="SSF109604">
    <property type="entry name" value="HD-domain/PDEase-like"/>
    <property type="match status" value="1"/>
</dbReference>
<feature type="domain" description="HD-GYP" evidence="2">
    <location>
        <begin position="91"/>
        <end position="287"/>
    </location>
</feature>
<keyword evidence="4" id="KW-1185">Reference proteome</keyword>
<dbReference type="EMBL" id="JBHTAI010000009">
    <property type="protein sequence ID" value="MFC7149962.1"/>
    <property type="molecule type" value="Genomic_DNA"/>
</dbReference>
<evidence type="ECO:0000259" key="2">
    <source>
        <dbReference type="PROSITE" id="PS51832"/>
    </source>
</evidence>
<dbReference type="CDD" id="cd00077">
    <property type="entry name" value="HDc"/>
    <property type="match status" value="1"/>
</dbReference>
<protein>
    <submittedName>
        <fullName evidence="3">HD-GYP domain-containing protein</fullName>
        <ecNumber evidence="3">3.1.4.-</ecNumber>
    </submittedName>
</protein>
<dbReference type="PROSITE" id="PS51832">
    <property type="entry name" value="HD_GYP"/>
    <property type="match status" value="1"/>
</dbReference>
<organism evidence="3 4">
    <name type="scientific">Cohnella cellulosilytica</name>
    <dbReference type="NCBI Taxonomy" id="986710"/>
    <lineage>
        <taxon>Bacteria</taxon>
        <taxon>Bacillati</taxon>
        <taxon>Bacillota</taxon>
        <taxon>Bacilli</taxon>
        <taxon>Bacillales</taxon>
        <taxon>Paenibacillaceae</taxon>
        <taxon>Cohnella</taxon>
    </lineage>
</organism>
<dbReference type="Pfam" id="PF13487">
    <property type="entry name" value="HD_5"/>
    <property type="match status" value="1"/>
</dbReference>
<comment type="caution">
    <text evidence="3">The sequence shown here is derived from an EMBL/GenBank/DDBJ whole genome shotgun (WGS) entry which is preliminary data.</text>
</comment>
<keyword evidence="3" id="KW-0378">Hydrolase</keyword>
<sequence length="328" mass="36895">MKAYIGKRVNRNIYNESGTLIVPVSRVLTDRDIRLLARQGVTLCEQDVEAVSIVYLIESAIREVRELFEFAKQTDRIPFARVRDKVVPLILELSNHPDLNQTFRYLETYDEYVYRHSVAVALLSRLIGKVKGFDEAQLTELTIAGFLHDIGKSKVPGAILNKPGRLTEEEFRIVKEHTVFGYEILKRSEGVPDRHAYVALQHHEREDGSGYPLGLKGDGIDQFSKIVAVADVFHAMMSKRVYKSPLPLCQVLKELADNVYGSLEPGITLAFLKRIMDMLIGNRVVLTDGREGRIVMASAADPVRPVVEVDGQYIDLSAEGSIALERMI</sequence>
<dbReference type="Gene3D" id="1.10.3210.10">
    <property type="entry name" value="Hypothetical protein af1432"/>
    <property type="match status" value="1"/>
</dbReference>